<dbReference type="Pfam" id="PF00565">
    <property type="entry name" value="SNase"/>
    <property type="match status" value="1"/>
</dbReference>
<evidence type="ECO:0000256" key="2">
    <source>
        <dbReference type="ARBA" id="ARBA00022759"/>
    </source>
</evidence>
<keyword evidence="5" id="KW-0732">Signal</keyword>
<dbReference type="InterPro" id="IPR035437">
    <property type="entry name" value="SNase_OB-fold_sf"/>
</dbReference>
<evidence type="ECO:0000256" key="3">
    <source>
        <dbReference type="ARBA" id="ARBA00022801"/>
    </source>
</evidence>
<keyword evidence="1" id="KW-0540">Nuclease</keyword>
<accession>A0A1J6I5L7</accession>
<name>A0A1J6I5L7_9HYPH</name>
<evidence type="ECO:0000259" key="6">
    <source>
        <dbReference type="PROSITE" id="PS50830"/>
    </source>
</evidence>
<dbReference type="GO" id="GO:0016787">
    <property type="term" value="F:hydrolase activity"/>
    <property type="evidence" value="ECO:0007669"/>
    <property type="project" value="UniProtKB-KW"/>
</dbReference>
<evidence type="ECO:0000256" key="5">
    <source>
        <dbReference type="SAM" id="SignalP"/>
    </source>
</evidence>
<dbReference type="PROSITE" id="PS01284">
    <property type="entry name" value="TNASE_2"/>
    <property type="match status" value="1"/>
</dbReference>
<keyword evidence="8" id="KW-1185">Reference proteome</keyword>
<feature type="region of interest" description="Disordered" evidence="4">
    <location>
        <begin position="146"/>
        <end position="172"/>
    </location>
</feature>
<dbReference type="EMBL" id="MOEC01000074">
    <property type="protein sequence ID" value="OIS90224.1"/>
    <property type="molecule type" value="Genomic_DNA"/>
</dbReference>
<dbReference type="OrthoDB" id="7469880at2"/>
<dbReference type="PANTHER" id="PTHR12302">
    <property type="entry name" value="EBNA2 BINDING PROTEIN P100"/>
    <property type="match status" value="1"/>
</dbReference>
<organism evidence="7 8">
    <name type="scientific">Brucella cytisi</name>
    <dbReference type="NCBI Taxonomy" id="407152"/>
    <lineage>
        <taxon>Bacteria</taxon>
        <taxon>Pseudomonadati</taxon>
        <taxon>Pseudomonadota</taxon>
        <taxon>Alphaproteobacteria</taxon>
        <taxon>Hyphomicrobiales</taxon>
        <taxon>Brucellaceae</taxon>
        <taxon>Brucella/Ochrobactrum group</taxon>
        <taxon>Brucella</taxon>
    </lineage>
</organism>
<comment type="caution">
    <text evidence="7">The sequence shown here is derived from an EMBL/GenBank/DDBJ whole genome shotgun (WGS) entry which is preliminary data.</text>
</comment>
<keyword evidence="3" id="KW-0378">Hydrolase</keyword>
<feature type="chain" id="PRO_5009639361" evidence="5">
    <location>
        <begin position="24"/>
        <end position="172"/>
    </location>
</feature>
<keyword evidence="2" id="KW-0255">Endonuclease</keyword>
<dbReference type="InterPro" id="IPR016071">
    <property type="entry name" value="Staphylococal_nuclease_OB-fold"/>
</dbReference>
<evidence type="ECO:0000313" key="7">
    <source>
        <dbReference type="EMBL" id="OIS90224.1"/>
    </source>
</evidence>
<gene>
    <name evidence="7" type="ORF">BLA27_27940</name>
</gene>
<dbReference type="AlphaFoldDB" id="A0A1J6I5L7"/>
<dbReference type="RefSeq" id="WP_071634637.1">
    <property type="nucleotide sequence ID" value="NZ_MOEC01000074.1"/>
</dbReference>
<evidence type="ECO:0000313" key="8">
    <source>
        <dbReference type="Proteomes" id="UP000182985"/>
    </source>
</evidence>
<evidence type="ECO:0000256" key="1">
    <source>
        <dbReference type="ARBA" id="ARBA00022722"/>
    </source>
</evidence>
<dbReference type="PANTHER" id="PTHR12302:SF3">
    <property type="entry name" value="SERINE_THREONINE-PROTEIN KINASE 31"/>
    <property type="match status" value="1"/>
</dbReference>
<sequence length="172" mass="19533">MRLSSLRALAVGAILLCSVPAWADFSGDVVRIIDGDTVVVLVDRQQVRVRLADIDAPESGQAFGSRSRQRLADLIFRKHVRVVEKDTDRYGRTLGIVYFKECYPVATCVELPVNAVMVSEGMAWAYRFRDRPTDPEMFAIEQNARSAGRGLWSDPHAQEPWKWRRDQKQPTN</sequence>
<feature type="compositionally biased region" description="Basic and acidic residues" evidence="4">
    <location>
        <begin position="156"/>
        <end position="172"/>
    </location>
</feature>
<reference evidence="7 8" key="1">
    <citation type="submission" date="2016-10" db="EMBL/GenBank/DDBJ databases">
        <title>The Draft Genome Sequence of the Potato Rhizosphere Bacteria Ochrobactrum sp. IPA7.2.</title>
        <authorList>
            <person name="Gogoleva N.E."/>
            <person name="Khlopko Y.A."/>
            <person name="Burygin G.L."/>
            <person name="Plotnikov A.O."/>
        </authorList>
    </citation>
    <scope>NUCLEOTIDE SEQUENCE [LARGE SCALE GENOMIC DNA]</scope>
    <source>
        <strain evidence="7 8">IPA7.2</strain>
    </source>
</reference>
<dbReference type="CDD" id="cd00175">
    <property type="entry name" value="SNc"/>
    <property type="match status" value="1"/>
</dbReference>
<evidence type="ECO:0000256" key="4">
    <source>
        <dbReference type="SAM" id="MobiDB-lite"/>
    </source>
</evidence>
<dbReference type="PROSITE" id="PS01123">
    <property type="entry name" value="TNASE_1"/>
    <property type="match status" value="1"/>
</dbReference>
<feature type="domain" description="TNase-like" evidence="6">
    <location>
        <begin position="23"/>
        <end position="154"/>
    </location>
</feature>
<dbReference type="InterPro" id="IPR002071">
    <property type="entry name" value="Thermonucl_AS"/>
</dbReference>
<dbReference type="PROSITE" id="PS50830">
    <property type="entry name" value="TNASE_3"/>
    <property type="match status" value="1"/>
</dbReference>
<dbReference type="SMART" id="SM00318">
    <property type="entry name" value="SNc"/>
    <property type="match status" value="1"/>
</dbReference>
<dbReference type="Proteomes" id="UP000182985">
    <property type="component" value="Unassembled WGS sequence"/>
</dbReference>
<dbReference type="GO" id="GO:0003676">
    <property type="term" value="F:nucleic acid binding"/>
    <property type="evidence" value="ECO:0007669"/>
    <property type="project" value="InterPro"/>
</dbReference>
<dbReference type="Gene3D" id="2.40.50.90">
    <property type="match status" value="1"/>
</dbReference>
<dbReference type="SUPFAM" id="SSF50199">
    <property type="entry name" value="Staphylococcal nuclease"/>
    <property type="match status" value="1"/>
</dbReference>
<protein>
    <submittedName>
        <fullName evidence="7">Micrococcal nuclease</fullName>
    </submittedName>
</protein>
<proteinExistence type="predicted"/>
<dbReference type="GO" id="GO:0004519">
    <property type="term" value="F:endonuclease activity"/>
    <property type="evidence" value="ECO:0007669"/>
    <property type="project" value="UniProtKB-KW"/>
</dbReference>
<feature type="signal peptide" evidence="5">
    <location>
        <begin position="1"/>
        <end position="23"/>
    </location>
</feature>